<evidence type="ECO:0000256" key="2">
    <source>
        <dbReference type="ARBA" id="ARBA00023235"/>
    </source>
</evidence>
<dbReference type="GO" id="GO:0005737">
    <property type="term" value="C:cytoplasm"/>
    <property type="evidence" value="ECO:0007669"/>
    <property type="project" value="TreeGrafter"/>
</dbReference>
<evidence type="ECO:0000313" key="3">
    <source>
        <dbReference type="EMBL" id="MBB5913699.1"/>
    </source>
</evidence>
<dbReference type="PANTHER" id="PTHR48100:SF1">
    <property type="entry name" value="HISTIDINE PHOSPHATASE FAMILY PROTEIN-RELATED"/>
    <property type="match status" value="1"/>
</dbReference>
<sequence>MNDRVGAGATNRAGRLILVRHGETEGNVAKVLDTELPGLPLTERGVAQAKSFATNLAAAPRRLFSSAALRARQTAGHIESVTGVPAEVVDGVHEVQVGELEGANSAAAHEVFQSVYRRWHLGELEVRLPGGENGQEVLDRYLAVLDHLRETYLTPGDVSERGDILLVSHGAAMRLAGRAIGGVAPPFTTNNHLDNTETIELVPRYAPRVDGATFLGWECARWGRYTPPFGTDVEPTADDPMG</sequence>
<evidence type="ECO:0000313" key="4">
    <source>
        <dbReference type="Proteomes" id="UP000540412"/>
    </source>
</evidence>
<comment type="caution">
    <text evidence="3">The sequence shown here is derived from an EMBL/GenBank/DDBJ whole genome shotgun (WGS) entry which is preliminary data.</text>
</comment>
<dbReference type="PANTHER" id="PTHR48100">
    <property type="entry name" value="BROAD-SPECIFICITY PHOSPHATASE YOR283W-RELATED"/>
    <property type="match status" value="1"/>
</dbReference>
<gene>
    <name evidence="3" type="ORF">BJY24_002566</name>
</gene>
<dbReference type="Proteomes" id="UP000540412">
    <property type="component" value="Unassembled WGS sequence"/>
</dbReference>
<protein>
    <submittedName>
        <fullName evidence="3">Putative phosphoglycerate mutase</fullName>
        <ecNumber evidence="3">5.4.2.12</ecNumber>
    </submittedName>
</protein>
<dbReference type="SMART" id="SM00855">
    <property type="entry name" value="PGAM"/>
    <property type="match status" value="1"/>
</dbReference>
<dbReference type="InterPro" id="IPR029033">
    <property type="entry name" value="His_PPase_superfam"/>
</dbReference>
<dbReference type="CDD" id="cd07067">
    <property type="entry name" value="HP_PGM_like"/>
    <property type="match status" value="1"/>
</dbReference>
<name>A0A7W9UHT0_9NOCA</name>
<evidence type="ECO:0000256" key="1">
    <source>
        <dbReference type="ARBA" id="ARBA00023152"/>
    </source>
</evidence>
<dbReference type="InterPro" id="IPR050275">
    <property type="entry name" value="PGM_Phosphatase"/>
</dbReference>
<dbReference type="EMBL" id="JACHIT010000001">
    <property type="protein sequence ID" value="MBB5913699.1"/>
    <property type="molecule type" value="Genomic_DNA"/>
</dbReference>
<dbReference type="Gene3D" id="3.40.50.1240">
    <property type="entry name" value="Phosphoglycerate mutase-like"/>
    <property type="match status" value="1"/>
</dbReference>
<accession>A0A7W9UHT0</accession>
<dbReference type="GO" id="GO:0016791">
    <property type="term" value="F:phosphatase activity"/>
    <property type="evidence" value="ECO:0007669"/>
    <property type="project" value="TreeGrafter"/>
</dbReference>
<keyword evidence="2 3" id="KW-0413">Isomerase</keyword>
<dbReference type="SUPFAM" id="SSF53254">
    <property type="entry name" value="Phosphoglycerate mutase-like"/>
    <property type="match status" value="1"/>
</dbReference>
<reference evidence="3 4" key="1">
    <citation type="submission" date="2020-08" db="EMBL/GenBank/DDBJ databases">
        <title>Sequencing the genomes of 1000 actinobacteria strains.</title>
        <authorList>
            <person name="Klenk H.-P."/>
        </authorList>
    </citation>
    <scope>NUCLEOTIDE SEQUENCE [LARGE SCALE GENOMIC DNA]</scope>
    <source>
        <strain evidence="3 4">DSM 43582</strain>
    </source>
</reference>
<dbReference type="PROSITE" id="PS00175">
    <property type="entry name" value="PG_MUTASE"/>
    <property type="match status" value="1"/>
</dbReference>
<proteinExistence type="predicted"/>
<dbReference type="Pfam" id="PF00300">
    <property type="entry name" value="His_Phos_1"/>
    <property type="match status" value="1"/>
</dbReference>
<dbReference type="InterPro" id="IPR013078">
    <property type="entry name" value="His_Pase_superF_clade-1"/>
</dbReference>
<organism evidence="3 4">
    <name type="scientific">Nocardia transvalensis</name>
    <dbReference type="NCBI Taxonomy" id="37333"/>
    <lineage>
        <taxon>Bacteria</taxon>
        <taxon>Bacillati</taxon>
        <taxon>Actinomycetota</taxon>
        <taxon>Actinomycetes</taxon>
        <taxon>Mycobacteriales</taxon>
        <taxon>Nocardiaceae</taxon>
        <taxon>Nocardia</taxon>
    </lineage>
</organism>
<keyword evidence="1" id="KW-0324">Glycolysis</keyword>
<dbReference type="EC" id="5.4.2.12" evidence="3"/>
<dbReference type="InterPro" id="IPR001345">
    <property type="entry name" value="PG/BPGM_mutase_AS"/>
</dbReference>
<dbReference type="AlphaFoldDB" id="A0A7W9UHT0"/>
<keyword evidence="4" id="KW-1185">Reference proteome</keyword>
<dbReference type="GO" id="GO:0004619">
    <property type="term" value="F:phosphoglycerate mutase activity"/>
    <property type="evidence" value="ECO:0007669"/>
    <property type="project" value="UniProtKB-EC"/>
</dbReference>
<dbReference type="RefSeq" id="WP_051160848.1">
    <property type="nucleotide sequence ID" value="NZ_JACHIT010000001.1"/>
</dbReference>